<keyword evidence="3" id="KW-1185">Reference proteome</keyword>
<accession>A0A5M3WJE5</accession>
<dbReference type="Proteomes" id="UP000331127">
    <property type="component" value="Unassembled WGS sequence"/>
</dbReference>
<protein>
    <submittedName>
        <fullName evidence="2">Uncharacterized protein</fullName>
    </submittedName>
</protein>
<evidence type="ECO:0000256" key="1">
    <source>
        <dbReference type="SAM" id="MobiDB-lite"/>
    </source>
</evidence>
<gene>
    <name evidence="2" type="ORF">Amac_020960</name>
</gene>
<organism evidence="2 3">
    <name type="scientific">Acrocarpospora macrocephala</name>
    <dbReference type="NCBI Taxonomy" id="150177"/>
    <lineage>
        <taxon>Bacteria</taxon>
        <taxon>Bacillati</taxon>
        <taxon>Actinomycetota</taxon>
        <taxon>Actinomycetes</taxon>
        <taxon>Streptosporangiales</taxon>
        <taxon>Streptosporangiaceae</taxon>
        <taxon>Acrocarpospora</taxon>
    </lineage>
</organism>
<name>A0A5M3WJE5_9ACTN</name>
<feature type="compositionally biased region" description="Low complexity" evidence="1">
    <location>
        <begin position="143"/>
        <end position="158"/>
    </location>
</feature>
<dbReference type="EMBL" id="BLAE01000010">
    <property type="protein sequence ID" value="GES08500.1"/>
    <property type="molecule type" value="Genomic_DNA"/>
</dbReference>
<dbReference type="RefSeq" id="WP_246268211.1">
    <property type="nucleotide sequence ID" value="NZ_BAAAHL010000038.1"/>
</dbReference>
<evidence type="ECO:0000313" key="3">
    <source>
        <dbReference type="Proteomes" id="UP000331127"/>
    </source>
</evidence>
<evidence type="ECO:0000313" key="2">
    <source>
        <dbReference type="EMBL" id="GES08500.1"/>
    </source>
</evidence>
<comment type="caution">
    <text evidence="2">The sequence shown here is derived from an EMBL/GenBank/DDBJ whole genome shotgun (WGS) entry which is preliminary data.</text>
</comment>
<dbReference type="AlphaFoldDB" id="A0A5M3WJE5"/>
<proteinExistence type="predicted"/>
<feature type="region of interest" description="Disordered" evidence="1">
    <location>
        <begin position="513"/>
        <end position="534"/>
    </location>
</feature>
<feature type="region of interest" description="Disordered" evidence="1">
    <location>
        <begin position="120"/>
        <end position="158"/>
    </location>
</feature>
<sequence length="655" mass="67238">MNPPTSTTPDAVAPTAGSAVSLPPVAPGVVAAAVEGLTSRLRKKLDAAIEQYAALPVEAGDEGIRITCGEDAIVTLSPGPAGVIADDQARCGCLLQPRCLHRAAVLSACPIADGLPHPTAGGEEGVTAPDGSSPTGPAPDLVGGTPTHPTAAEAPTTATGPAAAQVAAASGLWAAAAAVLSAGVPAAGAVPQSELLRAAHTARLAGLPWAAAAALRVVRGLRAARAHHPGHRLADLVCDLRELLLITGRLAGGDPDPALVGTVRRDYQPGGSLKVHGVFREPVISSTGYGGVVTHMVTENGRWYSVADVKPGGSARARGAATAPVSICPAMLNHSELARTGLLIAGATVSPDGRLGAGRDVRATPVAGMPWTEGPMAALFARPLAEAAVTRLSGHAWSEQDTEEKAREPVGCDLVIVGAAGDHVLARELLPSERYGPLIRLVPASQHSELAHVDNLRRLASRPGLLVRVVGRVAPGRVATLLPLAVGPVPGTNTTLRLPSEWQGHADLGYDRLQGAHLPPQDARMPPPPADDEVDPVASAPLWRVRRLIELAVSGGRRAVAESARNGDSHAPLRSAGFQAAADLVTALTAEADRRGRDAFGRLTDPGPDRYAWAWVAAATHLATAERAMIQASWQGDHALRARALNLVADNRPAT</sequence>
<reference evidence="2 3" key="1">
    <citation type="submission" date="2019-10" db="EMBL/GenBank/DDBJ databases">
        <title>Whole genome shotgun sequence of Acrocarpospora macrocephala NBRC 16266.</title>
        <authorList>
            <person name="Ichikawa N."/>
            <person name="Kimura A."/>
            <person name="Kitahashi Y."/>
            <person name="Komaki H."/>
            <person name="Oguchi A."/>
        </authorList>
    </citation>
    <scope>NUCLEOTIDE SEQUENCE [LARGE SCALE GENOMIC DNA]</scope>
    <source>
        <strain evidence="2 3">NBRC 16266</strain>
    </source>
</reference>